<feature type="coiled-coil region" evidence="5">
    <location>
        <begin position="840"/>
        <end position="867"/>
    </location>
</feature>
<feature type="coiled-coil region" evidence="5">
    <location>
        <begin position="739"/>
        <end position="766"/>
    </location>
</feature>
<dbReference type="SMART" id="SM00150">
    <property type="entry name" value="SPEC"/>
    <property type="match status" value="3"/>
</dbReference>
<organism evidence="7 8">
    <name type="scientific">Dissostichus mawsoni</name>
    <name type="common">Antarctic cod</name>
    <dbReference type="NCBI Taxonomy" id="36200"/>
    <lineage>
        <taxon>Eukaryota</taxon>
        <taxon>Metazoa</taxon>
        <taxon>Chordata</taxon>
        <taxon>Craniata</taxon>
        <taxon>Vertebrata</taxon>
        <taxon>Euteleostomi</taxon>
        <taxon>Actinopterygii</taxon>
        <taxon>Neopterygii</taxon>
        <taxon>Teleostei</taxon>
        <taxon>Neoteleostei</taxon>
        <taxon>Acanthomorphata</taxon>
        <taxon>Eupercaria</taxon>
        <taxon>Perciformes</taxon>
        <taxon>Notothenioidei</taxon>
        <taxon>Nototheniidae</taxon>
        <taxon>Dissostichus</taxon>
    </lineage>
</organism>
<reference evidence="7 8" key="1">
    <citation type="submission" date="2020-03" db="EMBL/GenBank/DDBJ databases">
        <title>Dissostichus mawsoni Genome sequencing and assembly.</title>
        <authorList>
            <person name="Park H."/>
        </authorList>
    </citation>
    <scope>NUCLEOTIDE SEQUENCE [LARGE SCALE GENOMIC DNA]</scope>
    <source>
        <strain evidence="7">DM0001</strain>
        <tissue evidence="7">Muscle</tissue>
    </source>
</reference>
<dbReference type="InterPro" id="IPR018159">
    <property type="entry name" value="Spectrin/alpha-actinin"/>
</dbReference>
<evidence type="ECO:0000256" key="1">
    <source>
        <dbReference type="ARBA" id="ARBA00004308"/>
    </source>
</evidence>
<dbReference type="OrthoDB" id="18740at2759"/>
<evidence type="ECO:0000256" key="6">
    <source>
        <dbReference type="SAM" id="MobiDB-lite"/>
    </source>
</evidence>
<feature type="region of interest" description="Disordered" evidence="6">
    <location>
        <begin position="1337"/>
        <end position="1370"/>
    </location>
</feature>
<keyword evidence="8" id="KW-1185">Reference proteome</keyword>
<accession>A0A7J5YLP1</accession>
<sequence>MAANCVPQHSSNIPPATCHHASLLAFAKYTGRFANKCPPSFPLSDSHINTVDQTWLFSSPLEGMDASTFNTCRIQHCLTAYLFSFYHLICLLVYQSLDHELQRHVSLHDTLLQCQAWLTTVSEEPEPPAHPLSAWRWPYSRSVKHERALQEQAGTYLQLLCSACDLSELRVRGTAAAIQQVKLQIEERMLLCEELEDIEEQKADLEVQLRETEQHLQNLIRRPAELEPKIAQNQLDKAQEFLQQIREKQSEVTHLSEVVGRMSDGQVSPALEEIRRLRRSWMDLGQQAEELESQRGEDMQRSVEYQEIVVTVEELFHQVSREWDYLARADTESTSEHLEALRKLSSDLEEQRATLEDLREQRQAILPRLSLLDKELVKQQVGHLEQRWSQLETLIQQKIQDSAQTLEDLSRGCPGVGGGAAACFYLCAETSPPPDQAQSFLFDHLSVCVELEARQQLLGQAVSEAQAVASRLGLSEKRFLQELVEQAQTEVEALGARVAQRRKYLSKAFTERTQFLQGLGRALSWVQQQERRALIDDHIALLPEDLAKQVAACRGVQSGLRAYQRELASLWVQGRELERDASDKERSETLSTLEKLQAVFETALQRTTQRVTGLEKALTSRKYFQVDLDKICHWLRRADVVTFPEINLSNIEENSELQTQLSSFQNVLEQASEYENLLLIVQRIGQEILPTLNGIDHCYLDERLNALPQQYNAILALAKEKKDRVQQIILERKEFSTFFDITGNALEELQEQFDNLEKQTISIREEELVLRLINEYRNINESLFHITPAVRELHGKCEGFLSRGQQYRAEETLHLVSLHNKLKRMIEEKLKHFDDCLKPLVEHNRVSNKLESEFESVKEKLESLKSDEELGAMDKITSLYSLLECLDRVRYQAEECNQQTKDLGPTFDPVAFQETTLQLESLQSLRCGVKSFVGESETKVRKNEDFKKETEKMLDWLRTIKDILEEPLTLSEVRIEKVHEEVWKIKIVEEQVKSKCRIIDALGSREKQSYSSRKNPVPAHIEEKLQELANLGAEVHQGINKKQLAVDQALSLVQRHALSLQSMQKCLDSAAALLQKASVGVDLENQTDCVRDLEDLSAQENNFTAGLEELRTLDPLLEDIIEAEAMGELREKVEGMQLRNTEFKQHLDAYREDLQSCEALWASFQHEKETLVEQMNDAESKLAMFTTAKAVSIQQAEEKCQRYKSLAAHIDLLELPLNAMRENASELEQIISESCKAVISHSVSSLWQRWTRLRSVARAQERALEDTAREWRNFTDKMEKVRSVSQDLHSRVPDGTVEKAATRAALQSLLEYHDSFSLEVEREQSILALLGQHTRSLRGEEEATEKKTENGHEETPCLQEIRSMQEQYDR</sequence>
<evidence type="ECO:0000256" key="5">
    <source>
        <dbReference type="SAM" id="Coils"/>
    </source>
</evidence>
<gene>
    <name evidence="7" type="ORF">F7725_019630</name>
</gene>
<comment type="subcellular location">
    <subcellularLocation>
        <location evidence="1">Endomembrane system</location>
    </subcellularLocation>
</comment>
<keyword evidence="2" id="KW-0597">Phosphoprotein</keyword>
<keyword evidence="5" id="KW-0175">Coiled coil</keyword>
<evidence type="ECO:0000313" key="7">
    <source>
        <dbReference type="EMBL" id="KAF3849911.1"/>
    </source>
</evidence>
<dbReference type="SUPFAM" id="SSF46966">
    <property type="entry name" value="Spectrin repeat"/>
    <property type="match status" value="5"/>
</dbReference>
<proteinExistence type="predicted"/>
<keyword evidence="4" id="KW-0472">Membrane</keyword>
<feature type="compositionally biased region" description="Basic and acidic residues" evidence="6">
    <location>
        <begin position="1337"/>
        <end position="1355"/>
    </location>
</feature>
<evidence type="ECO:0000256" key="2">
    <source>
        <dbReference type="ARBA" id="ARBA00022553"/>
    </source>
</evidence>
<dbReference type="EMBL" id="JAAKFY010000011">
    <property type="protein sequence ID" value="KAF3849911.1"/>
    <property type="molecule type" value="Genomic_DNA"/>
</dbReference>
<evidence type="ECO:0000256" key="4">
    <source>
        <dbReference type="ARBA" id="ARBA00023136"/>
    </source>
</evidence>
<dbReference type="Gene3D" id="1.20.58.60">
    <property type="match status" value="5"/>
</dbReference>
<evidence type="ECO:0000256" key="3">
    <source>
        <dbReference type="ARBA" id="ARBA00022737"/>
    </source>
</evidence>
<name>A0A7J5YLP1_DISMA</name>
<protein>
    <recommendedName>
        <fullName evidence="9">Nesprin-1</fullName>
    </recommendedName>
</protein>
<comment type="caution">
    <text evidence="7">The sequence shown here is derived from an EMBL/GenBank/DDBJ whole genome shotgun (WGS) entry which is preliminary data.</text>
</comment>
<evidence type="ECO:0008006" key="9">
    <source>
        <dbReference type="Google" id="ProtNLM"/>
    </source>
</evidence>
<dbReference type="Proteomes" id="UP000518266">
    <property type="component" value="Unassembled WGS sequence"/>
</dbReference>
<dbReference type="PANTHER" id="PTHR14514">
    <property type="entry name" value="PKA ANCHORING PROTEIN"/>
    <property type="match status" value="1"/>
</dbReference>
<feature type="coiled-coil region" evidence="5">
    <location>
        <begin position="188"/>
        <end position="294"/>
    </location>
</feature>
<keyword evidence="3" id="KW-0677">Repeat</keyword>
<evidence type="ECO:0000313" key="8">
    <source>
        <dbReference type="Proteomes" id="UP000518266"/>
    </source>
</evidence>
<dbReference type="PANTHER" id="PTHR14514:SF3">
    <property type="entry name" value="NESPRIN-1"/>
    <property type="match status" value="1"/>
</dbReference>